<protein>
    <recommendedName>
        <fullName evidence="6">Lipoprotein</fullName>
    </recommendedName>
</protein>
<feature type="chain" id="PRO_5007380857" description="Lipoprotein" evidence="1">
    <location>
        <begin position="17"/>
        <end position="90"/>
    </location>
</feature>
<keyword evidence="4" id="KW-1185">Reference proteome</keyword>
<sequence>MIRIAIVIAIAASASACQSNVPYDTSKQTCRMYELRGFQRKVCTPDTPNKVCNVWFNQITGDERIWCQPLTRKATDPKARARQLAGSHYP</sequence>
<name>A0A090EHS6_MESPL</name>
<evidence type="ECO:0000313" key="3">
    <source>
        <dbReference type="EMBL" id="CDX27896.1"/>
    </source>
</evidence>
<dbReference type="Proteomes" id="UP000046373">
    <property type="component" value="Unassembled WGS sequence"/>
</dbReference>
<dbReference type="Proteomes" id="UP000045285">
    <property type="component" value="Unassembled WGS sequence"/>
</dbReference>
<dbReference type="STRING" id="69974.MPLDJ20_110353"/>
<reference evidence="3 5" key="1">
    <citation type="submission" date="2014-08" db="EMBL/GenBank/DDBJ databases">
        <authorList>
            <person name="Moulin Lionel"/>
        </authorList>
    </citation>
    <scope>NUCLEOTIDE SEQUENCE [LARGE SCALE GENOMIC DNA]</scope>
</reference>
<dbReference type="AlphaFoldDB" id="A0A090EHS6"/>
<evidence type="ECO:0000313" key="2">
    <source>
        <dbReference type="EMBL" id="CDX20984.1"/>
    </source>
</evidence>
<evidence type="ECO:0000313" key="5">
    <source>
        <dbReference type="Proteomes" id="UP000046373"/>
    </source>
</evidence>
<dbReference type="EMBL" id="CCNB01000003">
    <property type="protein sequence ID" value="CDX20984.1"/>
    <property type="molecule type" value="Genomic_DNA"/>
</dbReference>
<organism evidence="3 4">
    <name type="scientific">Mesorhizobium plurifarium</name>
    <dbReference type="NCBI Taxonomy" id="69974"/>
    <lineage>
        <taxon>Bacteria</taxon>
        <taxon>Pseudomonadati</taxon>
        <taxon>Pseudomonadota</taxon>
        <taxon>Alphaproteobacteria</taxon>
        <taxon>Hyphomicrobiales</taxon>
        <taxon>Phyllobacteriaceae</taxon>
        <taxon>Mesorhizobium</taxon>
    </lineage>
</organism>
<evidence type="ECO:0000256" key="1">
    <source>
        <dbReference type="SAM" id="SignalP"/>
    </source>
</evidence>
<keyword evidence="1" id="KW-0732">Signal</keyword>
<gene>
    <name evidence="3" type="ORF">MPL3356_70332</name>
    <name evidence="2" type="ORF">MPLDJ20_110353</name>
</gene>
<evidence type="ECO:0008006" key="6">
    <source>
        <dbReference type="Google" id="ProtNLM"/>
    </source>
</evidence>
<accession>A0A090EHS6</accession>
<dbReference type="PROSITE" id="PS51257">
    <property type="entry name" value="PROKAR_LIPOPROTEIN"/>
    <property type="match status" value="1"/>
</dbReference>
<dbReference type="EMBL" id="CCMZ01000067">
    <property type="protein sequence ID" value="CDX27896.1"/>
    <property type="molecule type" value="Genomic_DNA"/>
</dbReference>
<evidence type="ECO:0000313" key="4">
    <source>
        <dbReference type="Proteomes" id="UP000045285"/>
    </source>
</evidence>
<proteinExistence type="predicted"/>
<feature type="signal peptide" evidence="1">
    <location>
        <begin position="1"/>
        <end position="16"/>
    </location>
</feature>
<reference evidence="4" key="2">
    <citation type="submission" date="2014-08" db="EMBL/GenBank/DDBJ databases">
        <authorList>
            <person name="Moulin L."/>
        </authorList>
    </citation>
    <scope>NUCLEOTIDE SEQUENCE [LARGE SCALE GENOMIC DNA]</scope>
</reference>